<dbReference type="SUPFAM" id="SSF69189">
    <property type="entry name" value="Penicillin-binding protein associated domain"/>
    <property type="match status" value="1"/>
</dbReference>
<reference evidence="3" key="2">
    <citation type="submission" date="2021-09" db="EMBL/GenBank/DDBJ databases">
        <authorList>
            <person name="Gilroy R."/>
        </authorList>
    </citation>
    <scope>NUCLEOTIDE SEQUENCE</scope>
    <source>
        <strain evidence="3">1277</strain>
    </source>
</reference>
<dbReference type="AlphaFoldDB" id="A0A921N1G4"/>
<name>A0A921N1G4_9FIRM</name>
<keyword evidence="1" id="KW-0812">Transmembrane</keyword>
<evidence type="ECO:0000313" key="3">
    <source>
        <dbReference type="EMBL" id="HJG96892.1"/>
    </source>
</evidence>
<sequence>LPIKKGDKVGILEVYKNNELEKSIDLIAMNNVTSIFDSITKNIFLNNIIKIILCLFVLTFILLVIYKIIKRKKRKNRIYSKKRRRKKY</sequence>
<dbReference type="Pfam" id="PF07943">
    <property type="entry name" value="PBP5_C"/>
    <property type="match status" value="1"/>
</dbReference>
<reference evidence="3" key="1">
    <citation type="journal article" date="2021" name="PeerJ">
        <title>Extensive microbial diversity within the chicken gut microbiome revealed by metagenomics and culture.</title>
        <authorList>
            <person name="Gilroy R."/>
            <person name="Ravi A."/>
            <person name="Getino M."/>
            <person name="Pursley I."/>
            <person name="Horton D.L."/>
            <person name="Alikhan N.F."/>
            <person name="Baker D."/>
            <person name="Gharbi K."/>
            <person name="Hall N."/>
            <person name="Watson M."/>
            <person name="Adriaenssens E.M."/>
            <person name="Foster-Nyarko E."/>
            <person name="Jarju S."/>
            <person name="Secka A."/>
            <person name="Antonio M."/>
            <person name="Oren A."/>
            <person name="Chaudhuri R.R."/>
            <person name="La Ragione R."/>
            <person name="Hildebrand F."/>
            <person name="Pallen M.J."/>
        </authorList>
    </citation>
    <scope>NUCLEOTIDE SEQUENCE</scope>
    <source>
        <strain evidence="3">1277</strain>
    </source>
</reference>
<keyword evidence="3" id="KW-0645">Protease</keyword>
<feature type="domain" description="Peptidase S11 D-Ala-D-Ala carboxypeptidase A C-terminal" evidence="2">
    <location>
        <begin position="2"/>
        <end position="33"/>
    </location>
</feature>
<gene>
    <name evidence="3" type="ORF">K8V90_07320</name>
</gene>
<keyword evidence="1" id="KW-1133">Transmembrane helix</keyword>
<proteinExistence type="predicted"/>
<dbReference type="Gene3D" id="2.60.410.10">
    <property type="entry name" value="D-Ala-D-Ala carboxypeptidase, C-terminal domain"/>
    <property type="match status" value="1"/>
</dbReference>
<dbReference type="EMBL" id="DYUB01000228">
    <property type="protein sequence ID" value="HJG96892.1"/>
    <property type="molecule type" value="Genomic_DNA"/>
</dbReference>
<dbReference type="InterPro" id="IPR012907">
    <property type="entry name" value="Peptidase_S11_C"/>
</dbReference>
<keyword evidence="3" id="KW-0121">Carboxypeptidase</keyword>
<dbReference type="InterPro" id="IPR015956">
    <property type="entry name" value="Peniciliin-bd_prot_C_sf"/>
</dbReference>
<evidence type="ECO:0000259" key="2">
    <source>
        <dbReference type="Pfam" id="PF07943"/>
    </source>
</evidence>
<feature type="transmembrane region" description="Helical" evidence="1">
    <location>
        <begin position="48"/>
        <end position="69"/>
    </location>
</feature>
<accession>A0A921N1G4</accession>
<dbReference type="GO" id="GO:0009002">
    <property type="term" value="F:serine-type D-Ala-D-Ala carboxypeptidase activity"/>
    <property type="evidence" value="ECO:0007669"/>
    <property type="project" value="InterPro"/>
</dbReference>
<keyword evidence="1" id="KW-0472">Membrane</keyword>
<comment type="caution">
    <text evidence="3">The sequence shown here is derived from an EMBL/GenBank/DDBJ whole genome shotgun (WGS) entry which is preliminary data.</text>
</comment>
<dbReference type="GO" id="GO:0006508">
    <property type="term" value="P:proteolysis"/>
    <property type="evidence" value="ECO:0007669"/>
    <property type="project" value="InterPro"/>
</dbReference>
<evidence type="ECO:0000313" key="4">
    <source>
        <dbReference type="Proteomes" id="UP000776700"/>
    </source>
</evidence>
<feature type="non-terminal residue" evidence="3">
    <location>
        <position position="1"/>
    </location>
</feature>
<dbReference type="InterPro" id="IPR037167">
    <property type="entry name" value="Peptidase_S11_C_sf"/>
</dbReference>
<evidence type="ECO:0000256" key="1">
    <source>
        <dbReference type="SAM" id="Phobius"/>
    </source>
</evidence>
<protein>
    <submittedName>
        <fullName evidence="3">D-alanyl-D-alanine carboxypeptidase</fullName>
    </submittedName>
</protein>
<dbReference type="Proteomes" id="UP000776700">
    <property type="component" value="Unassembled WGS sequence"/>
</dbReference>
<keyword evidence="3" id="KW-0378">Hydrolase</keyword>
<organism evidence="3 4">
    <name type="scientific">Romboutsia timonensis</name>
    <dbReference type="NCBI Taxonomy" id="1776391"/>
    <lineage>
        <taxon>Bacteria</taxon>
        <taxon>Bacillati</taxon>
        <taxon>Bacillota</taxon>
        <taxon>Clostridia</taxon>
        <taxon>Peptostreptococcales</taxon>
        <taxon>Peptostreptococcaceae</taxon>
        <taxon>Romboutsia</taxon>
    </lineage>
</organism>